<organism evidence="7 8">
    <name type="scientific">Pseudonocardia halophobica</name>
    <dbReference type="NCBI Taxonomy" id="29401"/>
    <lineage>
        <taxon>Bacteria</taxon>
        <taxon>Bacillati</taxon>
        <taxon>Actinomycetota</taxon>
        <taxon>Actinomycetes</taxon>
        <taxon>Pseudonocardiales</taxon>
        <taxon>Pseudonocardiaceae</taxon>
        <taxon>Pseudonocardia</taxon>
    </lineage>
</organism>
<comment type="caution">
    <text evidence="7">The sequence shown here is derived from an EMBL/GenBank/DDBJ whole genome shotgun (WGS) entry which is preliminary data.</text>
</comment>
<dbReference type="AlphaFoldDB" id="A0A9W6P187"/>
<keyword evidence="5 6" id="KW-0472">Membrane</keyword>
<evidence type="ECO:0000256" key="3">
    <source>
        <dbReference type="ARBA" id="ARBA00022692"/>
    </source>
</evidence>
<reference evidence="7" key="2">
    <citation type="submission" date="2023-01" db="EMBL/GenBank/DDBJ databases">
        <authorList>
            <person name="Sun Q."/>
            <person name="Evtushenko L."/>
        </authorList>
    </citation>
    <scope>NUCLEOTIDE SEQUENCE</scope>
    <source>
        <strain evidence="7">VKM Ac-1069</strain>
    </source>
</reference>
<feature type="transmembrane region" description="Helical" evidence="6">
    <location>
        <begin position="70"/>
        <end position="90"/>
    </location>
</feature>
<reference evidence="7" key="1">
    <citation type="journal article" date="2014" name="Int. J. Syst. Evol. Microbiol.">
        <title>Complete genome sequence of Corynebacterium casei LMG S-19264T (=DSM 44701T), isolated from a smear-ripened cheese.</title>
        <authorList>
            <consortium name="US DOE Joint Genome Institute (JGI-PGF)"/>
            <person name="Walter F."/>
            <person name="Albersmeier A."/>
            <person name="Kalinowski J."/>
            <person name="Ruckert C."/>
        </authorList>
    </citation>
    <scope>NUCLEOTIDE SEQUENCE</scope>
    <source>
        <strain evidence="7">VKM Ac-1069</strain>
    </source>
</reference>
<dbReference type="RefSeq" id="WP_037053910.1">
    <property type="nucleotide sequence ID" value="NZ_BAAAUZ010000053.1"/>
</dbReference>
<keyword evidence="8" id="KW-1185">Reference proteome</keyword>
<proteinExistence type="predicted"/>
<evidence type="ECO:0000256" key="4">
    <source>
        <dbReference type="ARBA" id="ARBA00022989"/>
    </source>
</evidence>
<dbReference type="Proteomes" id="UP001143463">
    <property type="component" value="Unassembled WGS sequence"/>
</dbReference>
<feature type="transmembrane region" description="Helical" evidence="6">
    <location>
        <begin position="97"/>
        <end position="130"/>
    </location>
</feature>
<accession>A0A9W6P187</accession>
<protein>
    <recommendedName>
        <fullName evidence="9">Fusaric acid resistance family protein</fullName>
    </recommendedName>
</protein>
<sequence length="362" mass="37611">MPVLRDLHPWGAVRAALPREGPSVVRIVVAAAVSWQVCVWLGATQPPVYAVVVPLVAIRDAPGSALNVSLARLVGVVAGLAVGIGVLAWLRPSALTVALVLAVALAIGMVLRIGDTLNVQVAVSALLVFANSDPSSYAVARLWETAVGAVVTVVLSPLLLPTNPARTFVAALRGVADGAAEDLLLAADLPVDPADPAREDLAARLTDRSHRRDDAARQLPGQLASARRAVRLHPLWRRRHTAELAVLEEPAAAAPEITELVRTHVTDVVELGRRPDTCAWWAGTAPRTRAVVRPLADAVAAGLKGTPDRGALAEAAAAVDAHAAADHSALGGLIRRPLRRAERVLTALAGPDRPAGRGGSGP</sequence>
<dbReference type="InterPro" id="IPR010343">
    <property type="entry name" value="ArAE_1"/>
</dbReference>
<dbReference type="Pfam" id="PF06081">
    <property type="entry name" value="ArAE_1"/>
    <property type="match status" value="1"/>
</dbReference>
<name>A0A9W6P187_9PSEU</name>
<comment type="subcellular location">
    <subcellularLocation>
        <location evidence="1">Cell membrane</location>
        <topology evidence="1">Multi-pass membrane protein</topology>
    </subcellularLocation>
</comment>
<gene>
    <name evidence="7" type="ORF">GCM10017577_71480</name>
</gene>
<keyword evidence="2" id="KW-1003">Cell membrane</keyword>
<evidence type="ECO:0000256" key="5">
    <source>
        <dbReference type="ARBA" id="ARBA00023136"/>
    </source>
</evidence>
<dbReference type="GO" id="GO:0005886">
    <property type="term" value="C:plasma membrane"/>
    <property type="evidence" value="ECO:0007669"/>
    <property type="project" value="UniProtKB-SubCell"/>
</dbReference>
<evidence type="ECO:0000256" key="2">
    <source>
        <dbReference type="ARBA" id="ARBA00022475"/>
    </source>
</evidence>
<keyword evidence="4 6" id="KW-1133">Transmembrane helix</keyword>
<evidence type="ECO:0008006" key="9">
    <source>
        <dbReference type="Google" id="ProtNLM"/>
    </source>
</evidence>
<evidence type="ECO:0000256" key="6">
    <source>
        <dbReference type="SAM" id="Phobius"/>
    </source>
</evidence>
<dbReference type="EMBL" id="BSFQ01000061">
    <property type="protein sequence ID" value="GLL15994.1"/>
    <property type="molecule type" value="Genomic_DNA"/>
</dbReference>
<evidence type="ECO:0000313" key="7">
    <source>
        <dbReference type="EMBL" id="GLL15994.1"/>
    </source>
</evidence>
<evidence type="ECO:0000256" key="1">
    <source>
        <dbReference type="ARBA" id="ARBA00004651"/>
    </source>
</evidence>
<keyword evidence="3 6" id="KW-0812">Transmembrane</keyword>
<feature type="transmembrane region" description="Helical" evidence="6">
    <location>
        <begin position="142"/>
        <end position="160"/>
    </location>
</feature>
<evidence type="ECO:0000313" key="8">
    <source>
        <dbReference type="Proteomes" id="UP001143463"/>
    </source>
</evidence>